<evidence type="ECO:0000256" key="6">
    <source>
        <dbReference type="ARBA" id="ARBA00023211"/>
    </source>
</evidence>
<feature type="binding site" evidence="10">
    <location>
        <position position="215"/>
    </location>
    <ligand>
        <name>Mn(2+)</name>
        <dbReference type="ChEBI" id="CHEBI:29035"/>
    </ligand>
</feature>
<keyword evidence="3 10" id="KW-0479">Metal-binding</keyword>
<evidence type="ECO:0000256" key="10">
    <source>
        <dbReference type="PIRSR" id="PIRSR601088-3"/>
    </source>
</evidence>
<sequence length="465" mass="50596">MHDFDDTRPVTIAYLGGGSLNWAMKLMADLAFDTRLAATVRLFDIDRSAARRNADIGSRYADVSRGVPATFEVSETLGDALQDADIVLISILPGSFEDMAYDVNIPASFGVPQAVGDTVGPGGFIRALRSIPMMAEFAKAIKEVAPDAYVCNLTNPMSALTGALFSVFPEIKAWGECHEVTKMRKQVAWIANQECGDDNTHSFRDVSVNVLGINHFTFVDRITLDGRNMMPAYQTFAAAHRTKGWGQSEANESDEHRQYFGTRNLVAFDLLSRFGIPAAAGDRHLAEFFPVAEYLSDPAAWGFALTPVEFRQRDRAEKQARAEKTRTGDFPVTARRSDEAMIDQIVALMGGGEFTSNANLPNRGQLDGVPLGAIVETNATFNQAGIVPQPAGQLPDGLEVIVNGHANRQSQMVKAVLHGDRDAIFPLFRADPLLAAIKDGDAREIFDRMVAATASLIPETLRGTV</sequence>
<dbReference type="RefSeq" id="WP_085849073.1">
    <property type="nucleotide sequence ID" value="NZ_FNZV01000004.1"/>
</dbReference>
<name>A0A1Y5SIF4_9RHOB</name>
<reference evidence="14 15" key="1">
    <citation type="submission" date="2017-03" db="EMBL/GenBank/DDBJ databases">
        <authorList>
            <person name="Afonso C.L."/>
            <person name="Miller P.J."/>
            <person name="Scott M.A."/>
            <person name="Spackman E."/>
            <person name="Goraichik I."/>
            <person name="Dimitrov K.M."/>
            <person name="Suarez D.L."/>
            <person name="Swayne D.E."/>
        </authorList>
    </citation>
    <scope>NUCLEOTIDE SEQUENCE [LARGE SCALE GENOMIC DNA]</scope>
    <source>
        <strain evidence="14 15">CECT 7971</strain>
    </source>
</reference>
<dbReference type="GO" id="GO:0016616">
    <property type="term" value="F:oxidoreductase activity, acting on the CH-OH group of donors, NAD or NADP as acceptor"/>
    <property type="evidence" value="ECO:0007669"/>
    <property type="project" value="InterPro"/>
</dbReference>
<dbReference type="PANTHER" id="PTHR32092:SF2">
    <property type="entry name" value="ALPHA-GALACTURONIDASE"/>
    <property type="match status" value="1"/>
</dbReference>
<keyword evidence="5 12" id="KW-0520">NAD</keyword>
<protein>
    <submittedName>
        <fullName evidence="14">Alpha-galacturonidase</fullName>
        <ecNumber evidence="14">3.2.1.67</ecNumber>
    </submittedName>
</protein>
<dbReference type="PANTHER" id="PTHR32092">
    <property type="entry name" value="6-PHOSPHO-BETA-GLUCOSIDASE-RELATED"/>
    <property type="match status" value="1"/>
</dbReference>
<dbReference type="PRINTS" id="PR00732">
    <property type="entry name" value="GLHYDRLASE4"/>
</dbReference>
<evidence type="ECO:0000256" key="2">
    <source>
        <dbReference type="ARBA" id="ARBA00010141"/>
    </source>
</evidence>
<dbReference type="AlphaFoldDB" id="A0A1Y5SIF4"/>
<comment type="cofactor">
    <cofactor evidence="12">
        <name>NAD(+)</name>
        <dbReference type="ChEBI" id="CHEBI:57540"/>
    </cofactor>
    <text evidence="12">Binds 1 NAD(+) per subunit.</text>
</comment>
<dbReference type="InterPro" id="IPR022616">
    <property type="entry name" value="Glyco_hydro_4_C"/>
</dbReference>
<keyword evidence="7" id="KW-0119">Carbohydrate metabolism</keyword>
<dbReference type="InterPro" id="IPR001088">
    <property type="entry name" value="Glyco_hydro_4"/>
</dbReference>
<evidence type="ECO:0000256" key="7">
    <source>
        <dbReference type="ARBA" id="ARBA00023277"/>
    </source>
</evidence>
<accession>A0A1Y5SIF4</accession>
<keyword evidence="4 12" id="KW-0378">Hydrolase</keyword>
<keyword evidence="10" id="KW-0408">Iron</keyword>
<dbReference type="SUPFAM" id="SSF51735">
    <property type="entry name" value="NAD(P)-binding Rossmann-fold domains"/>
    <property type="match status" value="1"/>
</dbReference>
<dbReference type="GO" id="GO:0005975">
    <property type="term" value="P:carbohydrate metabolic process"/>
    <property type="evidence" value="ECO:0007669"/>
    <property type="project" value="InterPro"/>
</dbReference>
<dbReference type="GO" id="GO:0047911">
    <property type="term" value="F:galacturan 1,4-alpha-galacturonidase activity"/>
    <property type="evidence" value="ECO:0007669"/>
    <property type="project" value="UniProtKB-EC"/>
</dbReference>
<evidence type="ECO:0000256" key="9">
    <source>
        <dbReference type="PIRSR" id="PIRSR601088-2"/>
    </source>
</evidence>
<keyword evidence="10" id="KW-0170">Cobalt</keyword>
<evidence type="ECO:0000256" key="3">
    <source>
        <dbReference type="ARBA" id="ARBA00022723"/>
    </source>
</evidence>
<dbReference type="Pfam" id="PF11975">
    <property type="entry name" value="Glyco_hydro_4C"/>
    <property type="match status" value="1"/>
</dbReference>
<evidence type="ECO:0000256" key="5">
    <source>
        <dbReference type="ARBA" id="ARBA00023027"/>
    </source>
</evidence>
<dbReference type="InterPro" id="IPR036291">
    <property type="entry name" value="NAD(P)-bd_dom_sf"/>
</dbReference>
<evidence type="ECO:0000256" key="8">
    <source>
        <dbReference type="ARBA" id="ARBA00023295"/>
    </source>
</evidence>
<evidence type="ECO:0000256" key="1">
    <source>
        <dbReference type="ARBA" id="ARBA00001936"/>
    </source>
</evidence>
<keyword evidence="10" id="KW-0533">Nickel</keyword>
<evidence type="ECO:0000256" key="4">
    <source>
        <dbReference type="ARBA" id="ARBA00022801"/>
    </source>
</evidence>
<dbReference type="InterPro" id="IPR053715">
    <property type="entry name" value="GH4_Enzyme_sf"/>
</dbReference>
<comment type="cofactor">
    <cofactor evidence="1">
        <name>Mn(2+)</name>
        <dbReference type="ChEBI" id="CHEBI:29035"/>
    </cofactor>
</comment>
<keyword evidence="8 12" id="KW-0326">Glycosidase</keyword>
<dbReference type="GO" id="GO:0046872">
    <property type="term" value="F:metal ion binding"/>
    <property type="evidence" value="ECO:0007669"/>
    <property type="project" value="UniProtKB-KW"/>
</dbReference>
<feature type="site" description="Increases basicity of active site Tyr" evidence="11">
    <location>
        <position position="117"/>
    </location>
</feature>
<organism evidence="14 15">
    <name type="scientific">Pacificibacter marinus</name>
    <dbReference type="NCBI Taxonomy" id="658057"/>
    <lineage>
        <taxon>Bacteria</taxon>
        <taxon>Pseudomonadati</taxon>
        <taxon>Pseudomonadota</taxon>
        <taxon>Alphaproteobacteria</taxon>
        <taxon>Rhodobacterales</taxon>
        <taxon>Roseobacteraceae</taxon>
        <taxon>Pacificibacter</taxon>
    </lineage>
</organism>
<dbReference type="OrthoDB" id="9767022at2"/>
<comment type="similarity">
    <text evidence="2 12">Belongs to the glycosyl hydrolase 4 family.</text>
</comment>
<proteinExistence type="inferred from homology"/>
<dbReference type="InterPro" id="IPR015955">
    <property type="entry name" value="Lactate_DH/Glyco_Ohase_4_C"/>
</dbReference>
<dbReference type="Gene3D" id="3.90.1820.10">
    <property type="entry name" value="AglA-like glucosidase"/>
    <property type="match status" value="1"/>
</dbReference>
<keyword evidence="6 10" id="KW-0464">Manganese</keyword>
<evidence type="ECO:0000256" key="11">
    <source>
        <dbReference type="PIRSR" id="PIRSR601088-4"/>
    </source>
</evidence>
<feature type="binding site" evidence="9">
    <location>
        <position position="155"/>
    </location>
    <ligand>
        <name>substrate</name>
    </ligand>
</feature>
<keyword evidence="15" id="KW-1185">Reference proteome</keyword>
<dbReference type="SUPFAM" id="SSF56327">
    <property type="entry name" value="LDH C-terminal domain-like"/>
    <property type="match status" value="1"/>
</dbReference>
<evidence type="ECO:0000256" key="12">
    <source>
        <dbReference type="RuleBase" id="RU361152"/>
    </source>
</evidence>
<evidence type="ECO:0000259" key="13">
    <source>
        <dbReference type="Pfam" id="PF11975"/>
    </source>
</evidence>
<dbReference type="Proteomes" id="UP000193307">
    <property type="component" value="Unassembled WGS sequence"/>
</dbReference>
<feature type="domain" description="Glycosyl hydrolase family 4 C-terminal" evidence="13">
    <location>
        <begin position="210"/>
        <end position="433"/>
    </location>
</feature>
<dbReference type="EC" id="3.2.1.67" evidence="14"/>
<evidence type="ECO:0000313" key="15">
    <source>
        <dbReference type="Proteomes" id="UP000193307"/>
    </source>
</evidence>
<feature type="binding site" evidence="10">
    <location>
        <position position="177"/>
    </location>
    <ligand>
        <name>Mn(2+)</name>
        <dbReference type="ChEBI" id="CHEBI:29035"/>
    </ligand>
</feature>
<evidence type="ECO:0000313" key="14">
    <source>
        <dbReference type="EMBL" id="SLN41570.1"/>
    </source>
</evidence>
<dbReference type="STRING" id="658057.SAMN04488032_104153"/>
<dbReference type="Pfam" id="PF02056">
    <property type="entry name" value="Glyco_hydro_4"/>
    <property type="match status" value="1"/>
</dbReference>
<dbReference type="EMBL" id="FWFW01000005">
    <property type="protein sequence ID" value="SLN41570.1"/>
    <property type="molecule type" value="Genomic_DNA"/>
</dbReference>
<gene>
    <name evidence="14" type="ORF">PAM7971_01925</name>
</gene>